<dbReference type="Pfam" id="PF08281">
    <property type="entry name" value="Sigma70_r4_2"/>
    <property type="match status" value="1"/>
</dbReference>
<evidence type="ECO:0000256" key="3">
    <source>
        <dbReference type="ARBA" id="ARBA00023082"/>
    </source>
</evidence>
<keyword evidence="4" id="KW-0238">DNA-binding</keyword>
<keyword evidence="2" id="KW-0805">Transcription regulation</keyword>
<protein>
    <submittedName>
        <fullName evidence="8">SigE family RNA polymerase sigma factor</fullName>
    </submittedName>
</protein>
<evidence type="ECO:0000256" key="4">
    <source>
        <dbReference type="ARBA" id="ARBA00023125"/>
    </source>
</evidence>
<comment type="caution">
    <text evidence="8">The sequence shown here is derived from an EMBL/GenBank/DDBJ whole genome shotgun (WGS) entry which is preliminary data.</text>
</comment>
<dbReference type="NCBIfam" id="TIGR02937">
    <property type="entry name" value="sigma70-ECF"/>
    <property type="match status" value="1"/>
</dbReference>
<keyword evidence="5" id="KW-0804">Transcription</keyword>
<dbReference type="SUPFAM" id="SSF88659">
    <property type="entry name" value="Sigma3 and sigma4 domains of RNA polymerase sigma factors"/>
    <property type="match status" value="1"/>
</dbReference>
<gene>
    <name evidence="8" type="ORF">ACFOZ4_01180</name>
</gene>
<dbReference type="InterPro" id="IPR007627">
    <property type="entry name" value="RNA_pol_sigma70_r2"/>
</dbReference>
<dbReference type="EMBL" id="JBHSAY010000003">
    <property type="protein sequence ID" value="MFC4129221.1"/>
    <property type="molecule type" value="Genomic_DNA"/>
</dbReference>
<feature type="domain" description="RNA polymerase sigma factor 70 region 4 type 2" evidence="7">
    <location>
        <begin position="111"/>
        <end position="163"/>
    </location>
</feature>
<dbReference type="InterPro" id="IPR013249">
    <property type="entry name" value="RNA_pol_sigma70_r4_t2"/>
</dbReference>
<evidence type="ECO:0000313" key="9">
    <source>
        <dbReference type="Proteomes" id="UP001595816"/>
    </source>
</evidence>
<dbReference type="InterPro" id="IPR036388">
    <property type="entry name" value="WH-like_DNA-bd_sf"/>
</dbReference>
<dbReference type="Gene3D" id="1.10.1740.10">
    <property type="match status" value="1"/>
</dbReference>
<reference evidence="9" key="1">
    <citation type="journal article" date="2019" name="Int. J. Syst. Evol. Microbiol.">
        <title>The Global Catalogue of Microorganisms (GCM) 10K type strain sequencing project: providing services to taxonomists for standard genome sequencing and annotation.</title>
        <authorList>
            <consortium name="The Broad Institute Genomics Platform"/>
            <consortium name="The Broad Institute Genome Sequencing Center for Infectious Disease"/>
            <person name="Wu L."/>
            <person name="Ma J."/>
        </authorList>
    </citation>
    <scope>NUCLEOTIDE SEQUENCE [LARGE SCALE GENOMIC DNA]</scope>
    <source>
        <strain evidence="9">CGMCC 4.7289</strain>
    </source>
</reference>
<keyword evidence="9" id="KW-1185">Reference proteome</keyword>
<evidence type="ECO:0000259" key="7">
    <source>
        <dbReference type="Pfam" id="PF08281"/>
    </source>
</evidence>
<accession>A0ABV8LEA8</accession>
<evidence type="ECO:0000256" key="1">
    <source>
        <dbReference type="ARBA" id="ARBA00010641"/>
    </source>
</evidence>
<dbReference type="NCBIfam" id="TIGR02983">
    <property type="entry name" value="SigE-fam_strep"/>
    <property type="match status" value="1"/>
</dbReference>
<evidence type="ECO:0000256" key="5">
    <source>
        <dbReference type="ARBA" id="ARBA00023163"/>
    </source>
</evidence>
<dbReference type="InterPro" id="IPR014284">
    <property type="entry name" value="RNA_pol_sigma-70_dom"/>
</dbReference>
<dbReference type="InterPro" id="IPR013324">
    <property type="entry name" value="RNA_pol_sigma_r3/r4-like"/>
</dbReference>
<evidence type="ECO:0000313" key="8">
    <source>
        <dbReference type="EMBL" id="MFC4129221.1"/>
    </source>
</evidence>
<proteinExistence type="inferred from homology"/>
<dbReference type="InterPro" id="IPR013325">
    <property type="entry name" value="RNA_pol_sigma_r2"/>
</dbReference>
<evidence type="ECO:0000259" key="6">
    <source>
        <dbReference type="Pfam" id="PF04542"/>
    </source>
</evidence>
<dbReference type="InterPro" id="IPR039425">
    <property type="entry name" value="RNA_pol_sigma-70-like"/>
</dbReference>
<feature type="domain" description="RNA polymerase sigma-70 region 2" evidence="6">
    <location>
        <begin position="26"/>
        <end position="84"/>
    </location>
</feature>
<name>A0ABV8LEA8_9ACTN</name>
<dbReference type="PANTHER" id="PTHR43133:SF50">
    <property type="entry name" value="ECF RNA POLYMERASE SIGMA FACTOR SIGM"/>
    <property type="match status" value="1"/>
</dbReference>
<dbReference type="Gene3D" id="1.10.10.10">
    <property type="entry name" value="Winged helix-like DNA-binding domain superfamily/Winged helix DNA-binding domain"/>
    <property type="match status" value="1"/>
</dbReference>
<organism evidence="8 9">
    <name type="scientific">Hamadaea flava</name>
    <dbReference type="NCBI Taxonomy" id="1742688"/>
    <lineage>
        <taxon>Bacteria</taxon>
        <taxon>Bacillati</taxon>
        <taxon>Actinomycetota</taxon>
        <taxon>Actinomycetes</taxon>
        <taxon>Micromonosporales</taxon>
        <taxon>Micromonosporaceae</taxon>
        <taxon>Hamadaea</taxon>
    </lineage>
</organism>
<sequence>MRTSTEAKEVDVTYEEFAATRLASFARYAVMLTGDAHSAQDLVQETMVRAQLHWRKVSRAESPEGYVKRMMVNLYIDWRRGPWWRRVLLRSDAGAEVRVPVDLAEGAADRDLVWQALARLPRQQRAALVLRFYEDLPDAEIAEALGCTVGTARGYISKALATLRTRMNPGLVSGGSR</sequence>
<keyword evidence="3" id="KW-0731">Sigma factor</keyword>
<dbReference type="Pfam" id="PF04542">
    <property type="entry name" value="Sigma70_r2"/>
    <property type="match status" value="1"/>
</dbReference>
<evidence type="ECO:0000256" key="2">
    <source>
        <dbReference type="ARBA" id="ARBA00023015"/>
    </source>
</evidence>
<dbReference type="InterPro" id="IPR014325">
    <property type="entry name" value="RNA_pol_sigma-E_actinobac"/>
</dbReference>
<dbReference type="Proteomes" id="UP001595816">
    <property type="component" value="Unassembled WGS sequence"/>
</dbReference>
<dbReference type="PANTHER" id="PTHR43133">
    <property type="entry name" value="RNA POLYMERASE ECF-TYPE SIGMA FACTO"/>
    <property type="match status" value="1"/>
</dbReference>
<comment type="similarity">
    <text evidence="1">Belongs to the sigma-70 factor family. ECF subfamily.</text>
</comment>
<dbReference type="SUPFAM" id="SSF88946">
    <property type="entry name" value="Sigma2 domain of RNA polymerase sigma factors"/>
    <property type="match status" value="1"/>
</dbReference>
<dbReference type="CDD" id="cd06171">
    <property type="entry name" value="Sigma70_r4"/>
    <property type="match status" value="1"/>
</dbReference>